<protein>
    <submittedName>
        <fullName evidence="1">Uncharacterized protein</fullName>
    </submittedName>
</protein>
<name>A0ABS0NZC9_9BRAD</name>
<evidence type="ECO:0000313" key="2">
    <source>
        <dbReference type="Proteomes" id="UP001194539"/>
    </source>
</evidence>
<gene>
    <name evidence="1" type="ORF">H1B27_08710</name>
</gene>
<keyword evidence="2" id="KW-1185">Reference proteome</keyword>
<evidence type="ECO:0000313" key="1">
    <source>
        <dbReference type="EMBL" id="MBH5386365.1"/>
    </source>
</evidence>
<dbReference type="EMBL" id="JACEGD010000007">
    <property type="protein sequence ID" value="MBH5386365.1"/>
    <property type="molecule type" value="Genomic_DNA"/>
</dbReference>
<proteinExistence type="predicted"/>
<sequence length="52" mass="5886">MSGDAFLVDGFAETRTGCATSVNEMEIEEGFNRVHVFREEEVQAFTDFGMDY</sequence>
<accession>A0ABS0NZC9</accession>
<reference evidence="1 2" key="1">
    <citation type="submission" date="2020-07" db="EMBL/GenBank/DDBJ databases">
        <title>Bradyrhizobium diversity isolated from nodules of indigenous legumes of Western Australia.</title>
        <authorList>
            <person name="Klepa M.S."/>
        </authorList>
    </citation>
    <scope>NUCLEOTIDE SEQUENCE [LARGE SCALE GENOMIC DNA]</scope>
    <source>
        <strain evidence="1 2">CNPSo 4019</strain>
    </source>
</reference>
<dbReference type="Proteomes" id="UP001194539">
    <property type="component" value="Unassembled WGS sequence"/>
</dbReference>
<organism evidence="1 2">
    <name type="scientific">Bradyrhizobium diversitatis</name>
    <dbReference type="NCBI Taxonomy" id="2755406"/>
    <lineage>
        <taxon>Bacteria</taxon>
        <taxon>Pseudomonadati</taxon>
        <taxon>Pseudomonadota</taxon>
        <taxon>Alphaproteobacteria</taxon>
        <taxon>Hyphomicrobiales</taxon>
        <taxon>Nitrobacteraceae</taxon>
        <taxon>Bradyrhizobium</taxon>
    </lineage>
</organism>
<dbReference type="RefSeq" id="WP_197965747.1">
    <property type="nucleotide sequence ID" value="NZ_JACEGD010000007.1"/>
</dbReference>
<comment type="caution">
    <text evidence="1">The sequence shown here is derived from an EMBL/GenBank/DDBJ whole genome shotgun (WGS) entry which is preliminary data.</text>
</comment>